<feature type="region of interest" description="Disordered" evidence="2">
    <location>
        <begin position="179"/>
        <end position="249"/>
    </location>
</feature>
<dbReference type="PANTHER" id="PTHR28682">
    <property type="entry name" value="INHIBITORY SYNAPTIC FACTOR 2A-RELATED"/>
    <property type="match status" value="1"/>
</dbReference>
<feature type="compositionally biased region" description="Low complexity" evidence="2">
    <location>
        <begin position="1031"/>
        <end position="1040"/>
    </location>
</feature>
<name>A0A6P8U5E1_GYMAC</name>
<dbReference type="InParanoid" id="A0A6P8U5E1"/>
<keyword evidence="3" id="KW-1185">Reference proteome</keyword>
<feature type="compositionally biased region" description="Low complexity" evidence="2">
    <location>
        <begin position="65"/>
        <end position="75"/>
    </location>
</feature>
<feature type="compositionally biased region" description="Basic and acidic residues" evidence="2">
    <location>
        <begin position="980"/>
        <end position="1004"/>
    </location>
</feature>
<dbReference type="RefSeq" id="XP_034071986.1">
    <property type="nucleotide sequence ID" value="XM_034216095.1"/>
</dbReference>
<dbReference type="OrthoDB" id="8679980at2759"/>
<feature type="region of interest" description="Disordered" evidence="2">
    <location>
        <begin position="1229"/>
        <end position="1267"/>
    </location>
</feature>
<dbReference type="AlphaFoldDB" id="A0A6P8U5E1"/>
<feature type="region of interest" description="Disordered" evidence="2">
    <location>
        <begin position="925"/>
        <end position="1040"/>
    </location>
</feature>
<evidence type="ECO:0000313" key="3">
    <source>
        <dbReference type="Proteomes" id="UP000515161"/>
    </source>
</evidence>
<feature type="region of interest" description="Disordered" evidence="2">
    <location>
        <begin position="1074"/>
        <end position="1102"/>
    </location>
</feature>
<proteinExistence type="predicted"/>
<feature type="compositionally biased region" description="Polar residues" evidence="2">
    <location>
        <begin position="654"/>
        <end position="669"/>
    </location>
</feature>
<feature type="region of interest" description="Disordered" evidence="2">
    <location>
        <begin position="1"/>
        <end position="113"/>
    </location>
</feature>
<keyword evidence="1" id="KW-0175">Coiled coil</keyword>
<dbReference type="KEGG" id="gacu:117546017"/>
<feature type="region of interest" description="Disordered" evidence="2">
    <location>
        <begin position="654"/>
        <end position="674"/>
    </location>
</feature>
<protein>
    <submittedName>
        <fullName evidence="4">Mucin-2 isoform X1</fullName>
    </submittedName>
</protein>
<gene>
    <name evidence="4" type="primary">LOC117546017</name>
</gene>
<feature type="compositionally biased region" description="Basic residues" evidence="2">
    <location>
        <begin position="47"/>
        <end position="57"/>
    </location>
</feature>
<accession>A0A6P8U5E1</accession>
<dbReference type="PANTHER" id="PTHR28682:SF6">
    <property type="entry name" value="MUCIN-5AC"/>
    <property type="match status" value="1"/>
</dbReference>
<reference evidence="4" key="1">
    <citation type="submission" date="2025-08" db="UniProtKB">
        <authorList>
            <consortium name="RefSeq"/>
        </authorList>
    </citation>
    <scope>IDENTIFICATION</scope>
</reference>
<evidence type="ECO:0000256" key="2">
    <source>
        <dbReference type="SAM" id="MobiDB-lite"/>
    </source>
</evidence>
<dbReference type="InterPro" id="IPR029337">
    <property type="entry name" value="INSYN2"/>
</dbReference>
<dbReference type="GeneID" id="117546017"/>
<sequence>MVSKEPNHVLTGQTNGKSTTLADKLPGTMTVRSVLLNRDSPDIESRLKRRRNRTHQVRFKDLEDGSSSSGNSGNGEHNSHPKPDCASPHPLRKHRSPKLWMDRDGPRTLPEQTSVVGVVRGDMASTIEVVAAFLARAPPHPLTPGPTRRCWAPPQPNFLTLPMTRRTNASTSTAIAIQTSPCLKKSSHTRSQSLGDSRGMDGDDEHDSQDEYLAHNHVSVSEDHNGPAGDHTAVERRSKPSRTDFKSAVSVVKNSRHSCPPSVLHNVDAFHCSMVASRDGSKRQGSSTPAAIRRRKRFNRTTSDPGKELHHCTTPTQTESPRKCPSNNKLCTTQVQTESPSSPQDSKFCTAQSQTESQAKTLPVIEKQCTIKTAHSEPCTTQIQTDSLPNHEPCTVQTQTCSPCASPPPTVSLSSMQNQLESPVSPNPTTQITIVPYCTSPSPVKTPEHCAKPPCSTAPPPIALSIPCSTSSPTVLQHPIPYYTVVSPPSTPNVAVVCSSPPSNAPSCIIQNGTSHIPNIVSSSPLTCSTPTRSVTPNITPWDPIRPQTPATKVTHQVHNASNATPPTNAPSCITQDCTTPILTTVSSAPLTCSTPTPTLTPNITPWDPIRPQTPSTKVTHQVHNALNATPPTNAPSRITQDCTSPFPNIVSPSPLTCSTPTRSVTPNITPWDPIRPQTPSTKVTHQLHNASNATPPTNATLSITENCTSPFPNIAPPGPLTCSTPTLTPNITPCDPIRPQTPATNVTNQLHNASTGPANATSCISQNGTSPILNIAPPPTCSTPTLIANITPCDTMRPPTQNAFNATPPAHQLPLNASHFTPTANATPCTFVTQTAMSCTSITYYSTNSVSPHAPHQTTPSYATLIQTVSHCNIPLQNASLTGITPYSSPVPKLRSCTSPPLVKTSNLPNATPTKAVPLYSSTFRAAPPYTPPAQAQDKRGIRLPPPPPPPPPPYTPRKTGNDPPCATATATRTPMLRTDSKVGKKDKEVEKEKKEDVKRSDTPKLCGRSSSLRHRAQTPPVAVMKGEKPCSSSSSSSSPAKACFKSSCLSSAQAQLGVLHKMLCSGPNARPGTPNRALPQNCSGGRGCSAAGGRPTAGPLTSTQAETLRQVQEILGGLVSGARCKLDPAKVAEKLLGPNGPLHDIRSLQTQLQSLEGVLETSQNTIKVLLDVIQDLEKKEAERDGRHSYHTGQDIENCGTCRDCACIIYSVEHDFRLQEGQVVRKWKVGDPPEGSPQTPTPQPSTPQQLDSPQTERPPATTKKNRKKCFWFL</sequence>
<evidence type="ECO:0000256" key="1">
    <source>
        <dbReference type="SAM" id="Coils"/>
    </source>
</evidence>
<feature type="compositionally biased region" description="Polar residues" evidence="2">
    <location>
        <begin position="313"/>
        <end position="328"/>
    </location>
</feature>
<evidence type="ECO:0000313" key="4">
    <source>
        <dbReference type="RefSeq" id="XP_034071986.1"/>
    </source>
</evidence>
<feature type="region of interest" description="Disordered" evidence="2">
    <location>
        <begin position="277"/>
        <end position="328"/>
    </location>
</feature>
<feature type="compositionally biased region" description="Polar residues" evidence="2">
    <location>
        <begin position="10"/>
        <end position="21"/>
    </location>
</feature>
<feature type="coiled-coil region" evidence="1">
    <location>
        <begin position="1147"/>
        <end position="1181"/>
    </location>
</feature>
<dbReference type="Pfam" id="PF15265">
    <property type="entry name" value="FAM196"/>
    <property type="match status" value="1"/>
</dbReference>
<organism evidence="3 4">
    <name type="scientific">Gymnodraco acuticeps</name>
    <name type="common">Antarctic dragonfish</name>
    <dbReference type="NCBI Taxonomy" id="8218"/>
    <lineage>
        <taxon>Eukaryota</taxon>
        <taxon>Metazoa</taxon>
        <taxon>Chordata</taxon>
        <taxon>Craniata</taxon>
        <taxon>Vertebrata</taxon>
        <taxon>Euteleostomi</taxon>
        <taxon>Actinopterygii</taxon>
        <taxon>Neopterygii</taxon>
        <taxon>Teleostei</taxon>
        <taxon>Neoteleostei</taxon>
        <taxon>Acanthomorphata</taxon>
        <taxon>Eupercaria</taxon>
        <taxon>Perciformes</taxon>
        <taxon>Notothenioidei</taxon>
        <taxon>Bathydraconidae</taxon>
        <taxon>Gymnodraco</taxon>
    </lineage>
</organism>
<feature type="compositionally biased region" description="Basic and acidic residues" evidence="2">
    <location>
        <begin position="232"/>
        <end position="245"/>
    </location>
</feature>
<feature type="compositionally biased region" description="Low complexity" evidence="2">
    <location>
        <begin position="1247"/>
        <end position="1256"/>
    </location>
</feature>
<feature type="compositionally biased region" description="Pro residues" evidence="2">
    <location>
        <begin position="945"/>
        <end position="957"/>
    </location>
</feature>
<dbReference type="Proteomes" id="UP000515161">
    <property type="component" value="Unplaced"/>
</dbReference>